<protein>
    <submittedName>
        <fullName evidence="1">Uncharacterized protein</fullName>
    </submittedName>
</protein>
<dbReference type="EMBL" id="MW583005">
    <property type="protein sequence ID" value="QXT57900.1"/>
    <property type="molecule type" value="Genomic_RNA"/>
</dbReference>
<sequence>MYYFCSTVHYTDSHRQAILERVSLIGTNCRQALGFRIQRHLAI</sequence>
<proteinExistence type="predicted"/>
<organism evidence="1">
    <name type="scientific">Cane toad associated toti-like virus 2</name>
    <dbReference type="NCBI Taxonomy" id="2859899"/>
    <lineage>
        <taxon>Viruses</taxon>
        <taxon>Riboviria</taxon>
        <taxon>Orthornavirae</taxon>
        <taxon>Duplornaviricota</taxon>
        <taxon>Chrymotiviricetes</taxon>
        <taxon>Ghabrivirales</taxon>
        <taxon>Totiviridae</taxon>
    </lineage>
</organism>
<reference evidence="1" key="1">
    <citation type="submission" date="2021-02" db="EMBL/GenBank/DDBJ databases">
        <title>Distinct virome patterns of the invasive cane toad (Rhinella marina) across its native and introduced ranges.</title>
        <authorList>
            <person name="Russo A.G."/>
            <person name="Harding E.F."/>
            <person name="Yan G.J."/>
            <person name="Selechnik D."/>
            <person name="Ducatez S."/>
            <person name="DeVore J.L."/>
            <person name="Zhou J."/>
            <person name="Sarma R.R."/>
            <person name="Lee Y.P."/>
            <person name="Richardson M.F."/>
            <person name="Shine R."/>
            <person name="Rollins L.A."/>
            <person name="White P.A."/>
        </authorList>
    </citation>
    <scope>NUCLEOTIDE SEQUENCE</scope>
    <source>
        <strain evidence="1">FG1</strain>
    </source>
</reference>
<evidence type="ECO:0000313" key="1">
    <source>
        <dbReference type="EMBL" id="QXT57900.1"/>
    </source>
</evidence>
<accession>A0A8F6YI02</accession>
<name>A0A8F6YI02_9VIRU</name>